<keyword evidence="3" id="KW-0614">Plasmid</keyword>
<dbReference type="InterPro" id="IPR041584">
    <property type="entry name" value="Put_pPIWI_pnuc_2"/>
</dbReference>
<geneLocation type="plasmid" evidence="3 4">
    <name>p42f</name>
</geneLocation>
<keyword evidence="4" id="KW-1185">Reference proteome</keyword>
<evidence type="ECO:0000259" key="1">
    <source>
        <dbReference type="Pfam" id="PF18165"/>
    </source>
</evidence>
<name>Q2JZH6_RHIEC</name>
<evidence type="ECO:0000313" key="3">
    <source>
        <dbReference type="EMBL" id="ABC94010.1"/>
    </source>
</evidence>
<accession>Q2JZH6</accession>
<dbReference type="InterPro" id="IPR040556">
    <property type="entry name" value="pP_pnuc_1"/>
</dbReference>
<gene>
    <name evidence="3" type="ordered locus">RHE_PF00117</name>
</gene>
<dbReference type="HOGENOM" id="CLU_070781_1_0_5"/>
<dbReference type="Pfam" id="PF18166">
    <property type="entry name" value="pP_pnuc_2"/>
    <property type="match status" value="1"/>
</dbReference>
<proteinExistence type="predicted"/>
<feature type="domain" description="Predicted pPIWI-associating nuclease group 2" evidence="2">
    <location>
        <begin position="171"/>
        <end position="289"/>
    </location>
</feature>
<dbReference type="Proteomes" id="UP000001936">
    <property type="component" value="Plasmid p42f"/>
</dbReference>
<evidence type="ECO:0000313" key="4">
    <source>
        <dbReference type="Proteomes" id="UP000001936"/>
    </source>
</evidence>
<reference evidence="3 4" key="1">
    <citation type="journal article" date="2006" name="Proc. Natl. Acad. Sci. U.S.A.">
        <title>The partitioned Rhizobium etli genome: genetic and metabolic redundancy in seven interacting replicons.</title>
        <authorList>
            <person name="Gonzalez V."/>
            <person name="Santamaria R.I."/>
            <person name="Bustos P."/>
            <person name="Hernandez-Gonzalez I."/>
            <person name="Medrano-Soto A."/>
            <person name="Moreno-Hagelsieb G."/>
            <person name="Janga S.C."/>
            <person name="Ramirez M.A."/>
            <person name="Jimenez-Jacinto V."/>
            <person name="Collado-Vides J."/>
            <person name="Davila G."/>
        </authorList>
    </citation>
    <scope>NUCLEOTIDE SEQUENCE [LARGE SCALE GENOMIC DNA]</scope>
    <source>
        <strain evidence="4">ATCC 51251 / DSM 11541 / JCM 21823 / NBRC 15573 / CFN 42</strain>
    </source>
</reference>
<dbReference type="AlphaFoldDB" id="Q2JZH6"/>
<organism evidence="3 4">
    <name type="scientific">Rhizobium etli (strain ATCC 51251 / DSM 11541 / JCM 21823 / NBRC 15573 / CFN 42)</name>
    <dbReference type="NCBI Taxonomy" id="347834"/>
    <lineage>
        <taxon>Bacteria</taxon>
        <taxon>Pseudomonadati</taxon>
        <taxon>Pseudomonadota</taxon>
        <taxon>Alphaproteobacteria</taxon>
        <taxon>Hyphomicrobiales</taxon>
        <taxon>Rhizobiaceae</taxon>
        <taxon>Rhizobium/Agrobacterium group</taxon>
        <taxon>Rhizobium</taxon>
    </lineage>
</organism>
<protein>
    <submittedName>
        <fullName evidence="3">Hypothetical conserved protein</fullName>
    </submittedName>
</protein>
<dbReference type="KEGG" id="ret:RHE_PF00117"/>
<dbReference type="Pfam" id="PF18165">
    <property type="entry name" value="pP_pnuc_1"/>
    <property type="match status" value="1"/>
</dbReference>
<sequence length="290" mass="32110">MLPSSTVALAETLSAKLPDDFSRKVLAGSLGASWDSANPIRANLFAAGLRELVTYVLHSLAPDELVKACGWYQDQRPRREADAKKRGAAYQDRPTRIDRMVYATQGGLSDDFLEKIGLDVDADHRTLREMVDELSKYTHMRPGSLVEGDQAVSAFMEAAIHAVLRFHKAIETVRSAVIDLVTEDINKEADAKLTETIVQELDELSTHTTVEEVVADEIRVTVLGPREIEFYVKGTVYVQLNYGSSSDFRRGDGASMSDKYPFSVRMGAAMSDFIPYALEAVSVDNSSFYE</sequence>
<dbReference type="EMBL" id="CP000138">
    <property type="protein sequence ID" value="ABC94010.1"/>
    <property type="molecule type" value="Genomic_DNA"/>
</dbReference>
<feature type="domain" description="Predicted pPIWI-associating nuclease" evidence="1">
    <location>
        <begin position="15"/>
        <end position="161"/>
    </location>
</feature>
<dbReference type="OrthoDB" id="712022at2"/>
<evidence type="ECO:0000259" key="2">
    <source>
        <dbReference type="Pfam" id="PF18166"/>
    </source>
</evidence>